<accession>A0A553PD42</accession>
<evidence type="ECO:0000256" key="1">
    <source>
        <dbReference type="SAM" id="Phobius"/>
    </source>
</evidence>
<feature type="transmembrane region" description="Helical" evidence="1">
    <location>
        <begin position="38"/>
        <end position="62"/>
    </location>
</feature>
<comment type="caution">
    <text evidence="2">The sequence shown here is derived from an EMBL/GenBank/DDBJ whole genome shotgun (WGS) entry which is preliminary data.</text>
</comment>
<keyword evidence="3" id="KW-1185">Reference proteome</keyword>
<evidence type="ECO:0000313" key="2">
    <source>
        <dbReference type="EMBL" id="TRY75599.1"/>
    </source>
</evidence>
<name>A0A553PD42_TIGCA</name>
<dbReference type="EMBL" id="VCGU01000005">
    <property type="protein sequence ID" value="TRY75599.1"/>
    <property type="molecule type" value="Genomic_DNA"/>
</dbReference>
<dbReference type="AlphaFoldDB" id="A0A553PD42"/>
<proteinExistence type="predicted"/>
<keyword evidence="1" id="KW-0472">Membrane</keyword>
<protein>
    <submittedName>
        <fullName evidence="2">Uncharacterized protein</fullName>
    </submittedName>
</protein>
<organism evidence="2 3">
    <name type="scientific">Tigriopus californicus</name>
    <name type="common">Marine copepod</name>
    <dbReference type="NCBI Taxonomy" id="6832"/>
    <lineage>
        <taxon>Eukaryota</taxon>
        <taxon>Metazoa</taxon>
        <taxon>Ecdysozoa</taxon>
        <taxon>Arthropoda</taxon>
        <taxon>Crustacea</taxon>
        <taxon>Multicrustacea</taxon>
        <taxon>Hexanauplia</taxon>
        <taxon>Copepoda</taxon>
        <taxon>Harpacticoida</taxon>
        <taxon>Harpacticidae</taxon>
        <taxon>Tigriopus</taxon>
    </lineage>
</organism>
<feature type="transmembrane region" description="Helical" evidence="1">
    <location>
        <begin position="83"/>
        <end position="103"/>
    </location>
</feature>
<feature type="transmembrane region" description="Helical" evidence="1">
    <location>
        <begin position="12"/>
        <end position="32"/>
    </location>
</feature>
<gene>
    <name evidence="2" type="ORF">TCAL_17369</name>
</gene>
<reference evidence="2 3" key="1">
    <citation type="journal article" date="2018" name="Nat. Ecol. Evol.">
        <title>Genomic signatures of mitonuclear coevolution across populations of Tigriopus californicus.</title>
        <authorList>
            <person name="Barreto F.S."/>
            <person name="Watson E.T."/>
            <person name="Lima T.G."/>
            <person name="Willett C.S."/>
            <person name="Edmands S."/>
            <person name="Li W."/>
            <person name="Burton R.S."/>
        </authorList>
    </citation>
    <scope>NUCLEOTIDE SEQUENCE [LARGE SCALE GENOMIC DNA]</scope>
    <source>
        <strain evidence="2 3">San Diego</strain>
    </source>
</reference>
<keyword evidence="1" id="KW-0812">Transmembrane</keyword>
<evidence type="ECO:0000313" key="3">
    <source>
        <dbReference type="Proteomes" id="UP000318571"/>
    </source>
</evidence>
<keyword evidence="1" id="KW-1133">Transmembrane helix</keyword>
<dbReference type="Proteomes" id="UP000318571">
    <property type="component" value="Chromosome 2"/>
</dbReference>
<sequence length="117" mass="12903">MALCLCLEYGGHAWVLCIPLGVSIASGTMISGDSTVNYVVALGLLLLMTLFLYAWAIIRARFDEMSLEEQKSSTQFCRSPMDSLYSVWAGSLPFPALFFSWAITPNWTMSSSASCRK</sequence>